<dbReference type="EMBL" id="FQYI01000008">
    <property type="protein sequence ID" value="SHJ06021.1"/>
    <property type="molecule type" value="Genomic_DNA"/>
</dbReference>
<accession>A0A1M6G7S8</accession>
<keyword evidence="2" id="KW-1185">Reference proteome</keyword>
<evidence type="ECO:0000313" key="1">
    <source>
        <dbReference type="EMBL" id="SHJ06021.1"/>
    </source>
</evidence>
<evidence type="ECO:0000313" key="2">
    <source>
        <dbReference type="Proteomes" id="UP000184335"/>
    </source>
</evidence>
<name>A0A1M6G7S8_9FLAO</name>
<dbReference type="STRING" id="1118202.SAMN05443429_10891"/>
<protein>
    <submittedName>
        <fullName evidence="1">Uncharacterized protein</fullName>
    </submittedName>
</protein>
<gene>
    <name evidence="1" type="ORF">SAMN05443429_10891</name>
</gene>
<proteinExistence type="predicted"/>
<dbReference type="RefSeq" id="WP_073180257.1">
    <property type="nucleotide sequence ID" value="NZ_FQYI01000008.1"/>
</dbReference>
<dbReference type="AlphaFoldDB" id="A0A1M6G7S8"/>
<organism evidence="1 2">
    <name type="scientific">Cruoricaptor ignavus</name>
    <dbReference type="NCBI Taxonomy" id="1118202"/>
    <lineage>
        <taxon>Bacteria</taxon>
        <taxon>Pseudomonadati</taxon>
        <taxon>Bacteroidota</taxon>
        <taxon>Flavobacteriia</taxon>
        <taxon>Flavobacteriales</taxon>
        <taxon>Weeksellaceae</taxon>
        <taxon>Cruoricaptor</taxon>
    </lineage>
</organism>
<reference evidence="1 2" key="1">
    <citation type="submission" date="2016-11" db="EMBL/GenBank/DDBJ databases">
        <authorList>
            <person name="Jaros S."/>
            <person name="Januszkiewicz K."/>
            <person name="Wedrychowicz H."/>
        </authorList>
    </citation>
    <scope>NUCLEOTIDE SEQUENCE [LARGE SCALE GENOMIC DNA]</scope>
    <source>
        <strain evidence="1 2">DSM 25479</strain>
    </source>
</reference>
<dbReference type="Proteomes" id="UP000184335">
    <property type="component" value="Unassembled WGS sequence"/>
</dbReference>
<sequence length="165" mass="18670">MKIGKEIALEAIKHGLCDKWYKRMLKIGDYRALCEMFFEGDDWAMENDFPRLELARRHKGAIKPYGLLVDYEGVIANRRNIAFLGNSHADFYADGYNVAQLYARHNSIVSIRTKGNAKVFINVLDSAKVNIIASEDSFVSVFKYSDSCEIETVGNVSVTKTDFKG</sequence>
<dbReference type="OrthoDB" id="1272783at2"/>